<feature type="domain" description="Novel STAND NTPase 1" evidence="3">
    <location>
        <begin position="268"/>
        <end position="654"/>
    </location>
</feature>
<evidence type="ECO:0000259" key="3">
    <source>
        <dbReference type="Pfam" id="PF20703"/>
    </source>
</evidence>
<dbReference type="SUPFAM" id="SSF52129">
    <property type="entry name" value="Caspase-like"/>
    <property type="match status" value="1"/>
</dbReference>
<accession>A0A2T7SNI2</accession>
<dbReference type="Gene3D" id="3.40.50.1460">
    <property type="match status" value="1"/>
</dbReference>
<dbReference type="GO" id="GO:0006508">
    <property type="term" value="P:proteolysis"/>
    <property type="evidence" value="ECO:0007669"/>
    <property type="project" value="InterPro"/>
</dbReference>
<sequence length="1500" mass="161647">MDEGYGRHLTGSDCHAVVVGTGRYQAGSRLTDLPSATRSAAGLAAALHTVCGMPEDQVQLITDPAGPTDVLAAVEAAVDRAEGGVVVFCFAGHGLLGPGDQLYLATGTTSAHSTVHAVPYAEIRNLLSAAPVRPVVILDCCFSGLAEAAQQGPRRDPYVSARPDGSYLLTSATHYASAFAPEGARDTLFCGELLRLLREGDAGGPKWFTLADVYRHLDRRLQGAPARPHADTVGRMGDLVLAANPRYAPAAEPDPEPADRVQDESPCPYPGMRPFLPEQRHLFFGREELTEALLDRVTRTEPDGPVVLVGPSGVGKSSLLRAGLGAALGAAEPGPVLLVAAPGSRPFHTVTARWAEAVGRPFGEVEHALGAGRFIGPDDGGRGPGILVIDQLEEIFTHCEDTEERELFIRAVAGEEGSAGRAAGTGPRIVLGLRADYFGHCLRDPRLSRVVRAGQFTVPTMSEDELRSAIERPAAYAGLRLEDGLSDLLLRELHEARGGAGDAIALPFLAHALQETWAGRRGSLLTFGGYQATGGIGSSVARVAERIHGSLDAGGRRELRELCLRMVRLVDGQGKAVRRRVRTDELGTGTALLGLLTDARLVVVDDGEAQLCHDSLLYGWPRLRDWINTDLDGLLVRRRLGEAADAWAETGRPPSGLYAGEHLAAARSLTEDDGHTLPMRPVERDFLGASGRAERRKRNLLTTGVAVVLALALLASTLAVMARRSQQETAERETVLIAGQLATQADIMRERDPQTAFRLSLAAYRTAEIPETRSSLYASYMSLAPADLKGGVDEPVLNVAFSSDSKVLGTGHRGGRVQLWDIARPAAPRKAAALDLDDAAVIAFHPRSRLLAVQTRKRLTVWDIADPRKPRRLAERGTPEGIAFTLAFSPDGRTLASGSEKGRLRLWDVTAPARPELRAERTVAAVELISLSFSNDGRLLVTGNGRSGAESATPAQVKLWDVRDPGRPVRLSTGTTDSVMAIAFHPRRALVAATGGQGKLAWWAVEGGRRLRPVAADSFGDSWGVGDRMPSLSFRRDGTMLAAADSSGELRLRRIGEPESSLYSGNGLSALSAAEPVQAVAYSPDGTLIASGDVRGAVRLWPERPAAPAVDGVPAFPDPGTSAISEDGGLLLTRTSDVDYNSTSHVWDVSERSRPRRVFTVPEPWEARYFLPGRRQDVLVGHRWTENTKDHVFRLWEFGSGAGPKHGKDIPFTAEDVVTGVSPDGRLLAIGEAKARRIELWDVSDVRAPVRRAVVEAPVAFNSGGVWFTGPDAMATVEDSTHLRLWDVKDPAHPRKAARIKDGALVTSAAYLHASRLLITENAAEEVSLWDLTDIDRPQKLSGLPAAAGGYYPVGEDALMTVLSDGTAQFWDVKNPRRPERTRTLRFDRPIESVDLSPDGDRAVTSSPYRIWGIGTDGQWRTPSLATLATARQVELFPDEQPLMAVVPENKILDHGDQTYLLGLDTDRIYEELCRTHPLSVDKPQWEGLFPHLAYRPSCD</sequence>
<feature type="repeat" description="WD" evidence="1">
    <location>
        <begin position="885"/>
        <end position="909"/>
    </location>
</feature>
<keyword evidence="1" id="KW-0853">WD repeat</keyword>
<dbReference type="RefSeq" id="WP_030349518.1">
    <property type="nucleotide sequence ID" value="NZ_AZSP01000388.1"/>
</dbReference>
<comment type="caution">
    <text evidence="4">The sequence shown here is derived from an EMBL/GenBank/DDBJ whole genome shotgun (WGS) entry which is preliminary data.</text>
</comment>
<dbReference type="InterPro" id="IPR011600">
    <property type="entry name" value="Pept_C14_caspase"/>
</dbReference>
<dbReference type="InterPro" id="IPR015943">
    <property type="entry name" value="WD40/YVTN_repeat-like_dom_sf"/>
</dbReference>
<dbReference type="SMART" id="SM00320">
    <property type="entry name" value="WD40"/>
    <property type="match status" value="7"/>
</dbReference>
<dbReference type="Pfam" id="PF00656">
    <property type="entry name" value="Peptidase_C14"/>
    <property type="match status" value="1"/>
</dbReference>
<dbReference type="SUPFAM" id="SSF52540">
    <property type="entry name" value="P-loop containing nucleoside triphosphate hydrolases"/>
    <property type="match status" value="1"/>
</dbReference>
<dbReference type="SUPFAM" id="SSF50978">
    <property type="entry name" value="WD40 repeat-like"/>
    <property type="match status" value="1"/>
</dbReference>
<dbReference type="EMBL" id="AZSP01000388">
    <property type="protein sequence ID" value="PVE04482.1"/>
    <property type="molecule type" value="Genomic_DNA"/>
</dbReference>
<evidence type="ECO:0000313" key="4">
    <source>
        <dbReference type="EMBL" id="PVE04482.1"/>
    </source>
</evidence>
<dbReference type="GO" id="GO:0004197">
    <property type="term" value="F:cysteine-type endopeptidase activity"/>
    <property type="evidence" value="ECO:0007669"/>
    <property type="project" value="InterPro"/>
</dbReference>
<evidence type="ECO:0000313" key="5">
    <source>
        <dbReference type="Proteomes" id="UP000245992"/>
    </source>
</evidence>
<dbReference type="Gene3D" id="3.40.50.300">
    <property type="entry name" value="P-loop containing nucleotide triphosphate hydrolases"/>
    <property type="match status" value="1"/>
</dbReference>
<dbReference type="SUPFAM" id="SSF82171">
    <property type="entry name" value="DPP6 N-terminal domain-like"/>
    <property type="match status" value="1"/>
</dbReference>
<dbReference type="InterPro" id="IPR001680">
    <property type="entry name" value="WD40_rpt"/>
</dbReference>
<keyword evidence="5" id="KW-1185">Reference proteome</keyword>
<dbReference type="Proteomes" id="UP000245992">
    <property type="component" value="Unassembled WGS sequence"/>
</dbReference>
<dbReference type="Pfam" id="PF00400">
    <property type="entry name" value="WD40"/>
    <property type="match status" value="2"/>
</dbReference>
<dbReference type="STRING" id="1440053.GCA_000718095_00300"/>
<dbReference type="InterPro" id="IPR049052">
    <property type="entry name" value="nSTAND1"/>
</dbReference>
<dbReference type="NCBIfam" id="NF047832">
    <property type="entry name" value="caspase_w_EACC1"/>
    <property type="match status" value="1"/>
</dbReference>
<dbReference type="Pfam" id="PF20703">
    <property type="entry name" value="nSTAND1"/>
    <property type="match status" value="1"/>
</dbReference>
<protein>
    <submittedName>
        <fullName evidence="4">Uncharacterized protein</fullName>
    </submittedName>
</protein>
<dbReference type="InterPro" id="IPR036322">
    <property type="entry name" value="WD40_repeat_dom_sf"/>
</dbReference>
<name>A0A2T7SNI2_9ACTN</name>
<feature type="repeat" description="WD" evidence="1">
    <location>
        <begin position="789"/>
        <end position="822"/>
    </location>
</feature>
<dbReference type="OrthoDB" id="134501at2"/>
<evidence type="ECO:0000256" key="1">
    <source>
        <dbReference type="PROSITE-ProRule" id="PRU00221"/>
    </source>
</evidence>
<dbReference type="PROSITE" id="PS50082">
    <property type="entry name" value="WD_REPEATS_2"/>
    <property type="match status" value="3"/>
</dbReference>
<dbReference type="Gene3D" id="2.130.10.10">
    <property type="entry name" value="YVTN repeat-like/Quinoprotein amine dehydrogenase"/>
    <property type="match status" value="4"/>
</dbReference>
<feature type="repeat" description="WD" evidence="1">
    <location>
        <begin position="1070"/>
        <end position="1101"/>
    </location>
</feature>
<reference evidence="4 5" key="1">
    <citation type="submission" date="2013-12" db="EMBL/GenBank/DDBJ databases">
        <title>Annotated genome of Streptomyces scopuliridis.</title>
        <authorList>
            <person name="Olson J.B."/>
        </authorList>
    </citation>
    <scope>NUCLEOTIDE SEQUENCE [LARGE SCALE GENOMIC DNA]</scope>
    <source>
        <strain evidence="4 5">RB72</strain>
    </source>
</reference>
<dbReference type="InterPro" id="IPR029030">
    <property type="entry name" value="Caspase-like_dom_sf"/>
</dbReference>
<dbReference type="PROSITE" id="PS50294">
    <property type="entry name" value="WD_REPEATS_REGION"/>
    <property type="match status" value="1"/>
</dbReference>
<dbReference type="PANTHER" id="PTHR19879">
    <property type="entry name" value="TRANSCRIPTION INITIATION FACTOR TFIID"/>
    <property type="match status" value="1"/>
</dbReference>
<gene>
    <name evidence="4" type="ORF">Y717_11760</name>
</gene>
<proteinExistence type="predicted"/>
<dbReference type="PANTHER" id="PTHR19879:SF9">
    <property type="entry name" value="TRANSCRIPTION INITIATION FACTOR TFIID SUBUNIT 5"/>
    <property type="match status" value="1"/>
</dbReference>
<organism evidence="4 5">
    <name type="scientific">Streptomyces scopuliridis RB72</name>
    <dbReference type="NCBI Taxonomy" id="1440053"/>
    <lineage>
        <taxon>Bacteria</taxon>
        <taxon>Bacillati</taxon>
        <taxon>Actinomycetota</taxon>
        <taxon>Actinomycetes</taxon>
        <taxon>Kitasatosporales</taxon>
        <taxon>Streptomycetaceae</taxon>
        <taxon>Streptomyces</taxon>
    </lineage>
</organism>
<feature type="domain" description="Peptidase C14 caspase" evidence="2">
    <location>
        <begin position="15"/>
        <end position="222"/>
    </location>
</feature>
<dbReference type="InterPro" id="IPR027417">
    <property type="entry name" value="P-loop_NTPase"/>
</dbReference>
<evidence type="ECO:0000259" key="2">
    <source>
        <dbReference type="Pfam" id="PF00656"/>
    </source>
</evidence>